<sequence>MKKIIGGTHVQVQLVVCDKIKIEEKRHILGKVINSITIPVFPYIVKFSVLIKISNIPTDQDVLTEFKVVNGLGQQISSPSNYVHRNYRDSKHIPGVDQNFDFTLLVECEENIFLECFINGNKKSYYPINISLC</sequence>
<name>A0A398CC05_9BACL</name>
<evidence type="ECO:0000313" key="3">
    <source>
        <dbReference type="Proteomes" id="UP000266340"/>
    </source>
</evidence>
<accession>A0A398CC05</accession>
<gene>
    <name evidence="2" type="ORF">D3H35_17945</name>
    <name evidence="1" type="ORF">D3H35_29285</name>
</gene>
<proteinExistence type="predicted"/>
<evidence type="ECO:0000313" key="2">
    <source>
        <dbReference type="EMBL" id="RIE02568.1"/>
    </source>
</evidence>
<comment type="caution">
    <text evidence="1">The sequence shown here is derived from an EMBL/GenBank/DDBJ whole genome shotgun (WGS) entry which is preliminary data.</text>
</comment>
<evidence type="ECO:0000313" key="1">
    <source>
        <dbReference type="EMBL" id="RIE00313.1"/>
    </source>
</evidence>
<reference evidence="1 3" key="1">
    <citation type="submission" date="2018-09" db="EMBL/GenBank/DDBJ databases">
        <title>Cohnella cavernae sp. nov., isolated from a karst cave.</title>
        <authorList>
            <person name="Zhu H."/>
        </authorList>
    </citation>
    <scope>NUCLEOTIDE SEQUENCE [LARGE SCALE GENOMIC DNA]</scope>
    <source>
        <strain evidence="1 3">K2E09-144</strain>
    </source>
</reference>
<dbReference type="EMBL" id="QXJM01000059">
    <property type="protein sequence ID" value="RIE00313.1"/>
    <property type="molecule type" value="Genomic_DNA"/>
</dbReference>
<dbReference type="EMBL" id="QXJM01000039">
    <property type="protein sequence ID" value="RIE02568.1"/>
    <property type="molecule type" value="Genomic_DNA"/>
</dbReference>
<keyword evidence="3" id="KW-1185">Reference proteome</keyword>
<organism evidence="1 3">
    <name type="scientific">Cohnella faecalis</name>
    <dbReference type="NCBI Taxonomy" id="2315694"/>
    <lineage>
        <taxon>Bacteria</taxon>
        <taxon>Bacillati</taxon>
        <taxon>Bacillota</taxon>
        <taxon>Bacilli</taxon>
        <taxon>Bacillales</taxon>
        <taxon>Paenibacillaceae</taxon>
        <taxon>Cohnella</taxon>
    </lineage>
</organism>
<protein>
    <submittedName>
        <fullName evidence="1">Uncharacterized protein</fullName>
    </submittedName>
</protein>
<dbReference type="AlphaFoldDB" id="A0A398CC05"/>
<dbReference type="Proteomes" id="UP000266340">
    <property type="component" value="Unassembled WGS sequence"/>
</dbReference>